<dbReference type="PANTHER" id="PTHR34427">
    <property type="entry name" value="DUF4283 DOMAIN PROTEIN"/>
    <property type="match status" value="1"/>
</dbReference>
<proteinExistence type="predicted"/>
<dbReference type="Proteomes" id="UP001396334">
    <property type="component" value="Unassembled WGS sequence"/>
</dbReference>
<reference evidence="2 3" key="1">
    <citation type="journal article" date="2024" name="G3 (Bethesda)">
        <title>Genome assembly of Hibiscus sabdariffa L. provides insights into metabolisms of medicinal natural products.</title>
        <authorList>
            <person name="Kim T."/>
        </authorList>
    </citation>
    <scope>NUCLEOTIDE SEQUENCE [LARGE SCALE GENOMIC DNA]</scope>
    <source>
        <strain evidence="2">TK-2024</strain>
        <tissue evidence="2">Old leaves</tissue>
    </source>
</reference>
<sequence>MVDYPTLAGNTLRRVEGVIAGENREVLDRCAIAWCRSSISNADLAAALRSDDIMRCHVMRIAGDRVFLIFYDVEERSRMLATDSMSKWFYRVVEWNEEDCAMGYRRTWISVFGILIHAWFRETFERVISHWGNLILMAEEKLEPSSFEKGLVLIETEVLDRIEERLELVVDSRTFPVRLSEADTFLQGPKYPCPSDSRASSTDYEHMEERSQDEPSK</sequence>
<feature type="compositionally biased region" description="Basic and acidic residues" evidence="1">
    <location>
        <begin position="203"/>
        <end position="217"/>
    </location>
</feature>
<protein>
    <recommendedName>
        <fullName evidence="4">DUF4283 domain-containing protein</fullName>
    </recommendedName>
</protein>
<name>A0ABR2R0D2_9ROSI</name>
<evidence type="ECO:0000313" key="3">
    <source>
        <dbReference type="Proteomes" id="UP001396334"/>
    </source>
</evidence>
<gene>
    <name evidence="2" type="ORF">V6N11_035459</name>
</gene>
<evidence type="ECO:0008006" key="4">
    <source>
        <dbReference type="Google" id="ProtNLM"/>
    </source>
</evidence>
<accession>A0ABR2R0D2</accession>
<comment type="caution">
    <text evidence="2">The sequence shown here is derived from an EMBL/GenBank/DDBJ whole genome shotgun (WGS) entry which is preliminary data.</text>
</comment>
<evidence type="ECO:0000313" key="2">
    <source>
        <dbReference type="EMBL" id="KAK9006419.1"/>
    </source>
</evidence>
<keyword evidence="3" id="KW-1185">Reference proteome</keyword>
<feature type="region of interest" description="Disordered" evidence="1">
    <location>
        <begin position="188"/>
        <end position="217"/>
    </location>
</feature>
<organism evidence="2 3">
    <name type="scientific">Hibiscus sabdariffa</name>
    <name type="common">roselle</name>
    <dbReference type="NCBI Taxonomy" id="183260"/>
    <lineage>
        <taxon>Eukaryota</taxon>
        <taxon>Viridiplantae</taxon>
        <taxon>Streptophyta</taxon>
        <taxon>Embryophyta</taxon>
        <taxon>Tracheophyta</taxon>
        <taxon>Spermatophyta</taxon>
        <taxon>Magnoliopsida</taxon>
        <taxon>eudicotyledons</taxon>
        <taxon>Gunneridae</taxon>
        <taxon>Pentapetalae</taxon>
        <taxon>rosids</taxon>
        <taxon>malvids</taxon>
        <taxon>Malvales</taxon>
        <taxon>Malvaceae</taxon>
        <taxon>Malvoideae</taxon>
        <taxon>Hibiscus</taxon>
    </lineage>
</organism>
<evidence type="ECO:0000256" key="1">
    <source>
        <dbReference type="SAM" id="MobiDB-lite"/>
    </source>
</evidence>
<dbReference type="PANTHER" id="PTHR34427:SF5">
    <property type="entry name" value="DUF4283 DOMAIN-CONTAINING PROTEIN"/>
    <property type="match status" value="1"/>
</dbReference>
<dbReference type="EMBL" id="JBBPBN010000029">
    <property type="protein sequence ID" value="KAK9006419.1"/>
    <property type="molecule type" value="Genomic_DNA"/>
</dbReference>